<comment type="similarity">
    <text evidence="1">Belongs to the sigma-70 factor family. ECF subfamily.</text>
</comment>
<feature type="domain" description="RNA polymerase sigma factor 70 region 4 type 2" evidence="6">
    <location>
        <begin position="123"/>
        <end position="173"/>
    </location>
</feature>
<dbReference type="InterPro" id="IPR036388">
    <property type="entry name" value="WH-like_DNA-bd_sf"/>
</dbReference>
<dbReference type="SUPFAM" id="SSF88659">
    <property type="entry name" value="Sigma3 and sigma4 domains of RNA polymerase sigma factors"/>
    <property type="match status" value="1"/>
</dbReference>
<dbReference type="InterPro" id="IPR013249">
    <property type="entry name" value="RNA_pol_sigma70_r4_t2"/>
</dbReference>
<dbReference type="AlphaFoldDB" id="A0A1V9EMK6"/>
<evidence type="ECO:0000256" key="3">
    <source>
        <dbReference type="ARBA" id="ARBA00023082"/>
    </source>
</evidence>
<comment type="caution">
    <text evidence="7">The sequence shown here is derived from an EMBL/GenBank/DDBJ whole genome shotgun (WGS) entry which is preliminary data.</text>
</comment>
<evidence type="ECO:0000259" key="5">
    <source>
        <dbReference type="Pfam" id="PF04542"/>
    </source>
</evidence>
<keyword evidence="8" id="KW-1185">Reference proteome</keyword>
<dbReference type="NCBIfam" id="TIGR02985">
    <property type="entry name" value="Sig70_bacteroi1"/>
    <property type="match status" value="1"/>
</dbReference>
<dbReference type="GO" id="GO:0003677">
    <property type="term" value="F:DNA binding"/>
    <property type="evidence" value="ECO:0007669"/>
    <property type="project" value="InterPro"/>
</dbReference>
<protein>
    <submittedName>
        <fullName evidence="7">RNA polymerase sigma-70 factor</fullName>
    </submittedName>
</protein>
<name>A0A1V9EMK6_9BACT</name>
<organism evidence="7 8">
    <name type="scientific">Niastella yeongjuensis</name>
    <dbReference type="NCBI Taxonomy" id="354355"/>
    <lineage>
        <taxon>Bacteria</taxon>
        <taxon>Pseudomonadati</taxon>
        <taxon>Bacteroidota</taxon>
        <taxon>Chitinophagia</taxon>
        <taxon>Chitinophagales</taxon>
        <taxon>Chitinophagaceae</taxon>
        <taxon>Niastella</taxon>
    </lineage>
</organism>
<reference evidence="8" key="1">
    <citation type="submission" date="2016-04" db="EMBL/GenBank/DDBJ databases">
        <authorList>
            <person name="Chen L."/>
            <person name="Zhuang W."/>
            <person name="Wang G."/>
        </authorList>
    </citation>
    <scope>NUCLEOTIDE SEQUENCE [LARGE SCALE GENOMIC DNA]</scope>
    <source>
        <strain evidence="8">17621</strain>
    </source>
</reference>
<dbReference type="NCBIfam" id="TIGR02937">
    <property type="entry name" value="sigma70-ECF"/>
    <property type="match status" value="1"/>
</dbReference>
<dbReference type="PANTHER" id="PTHR43133:SF46">
    <property type="entry name" value="RNA POLYMERASE SIGMA-70 FACTOR ECF SUBFAMILY"/>
    <property type="match status" value="1"/>
</dbReference>
<dbReference type="InterPro" id="IPR039425">
    <property type="entry name" value="RNA_pol_sigma-70-like"/>
</dbReference>
<evidence type="ECO:0000313" key="8">
    <source>
        <dbReference type="Proteomes" id="UP000192610"/>
    </source>
</evidence>
<keyword evidence="4" id="KW-0804">Transcription</keyword>
<dbReference type="InterPro" id="IPR013324">
    <property type="entry name" value="RNA_pol_sigma_r3/r4-like"/>
</dbReference>
<dbReference type="STRING" id="354355.SAMN05660816_01584"/>
<dbReference type="Pfam" id="PF08281">
    <property type="entry name" value="Sigma70_r4_2"/>
    <property type="match status" value="1"/>
</dbReference>
<dbReference type="OrthoDB" id="659361at2"/>
<keyword evidence="2" id="KW-0805">Transcription regulation</keyword>
<dbReference type="Gene3D" id="1.10.1740.10">
    <property type="match status" value="1"/>
</dbReference>
<dbReference type="InterPro" id="IPR014327">
    <property type="entry name" value="RNA_pol_sigma70_bacteroid"/>
</dbReference>
<dbReference type="Pfam" id="PF04542">
    <property type="entry name" value="Sigma70_r2"/>
    <property type="match status" value="1"/>
</dbReference>
<gene>
    <name evidence="7" type="ORF">A4H97_07795</name>
</gene>
<feature type="domain" description="RNA polymerase sigma-70 region 2" evidence="5">
    <location>
        <begin position="23"/>
        <end position="89"/>
    </location>
</feature>
<evidence type="ECO:0000256" key="1">
    <source>
        <dbReference type="ARBA" id="ARBA00010641"/>
    </source>
</evidence>
<dbReference type="SUPFAM" id="SSF88946">
    <property type="entry name" value="Sigma2 domain of RNA polymerase sigma factors"/>
    <property type="match status" value="1"/>
</dbReference>
<dbReference type="InterPro" id="IPR014284">
    <property type="entry name" value="RNA_pol_sigma-70_dom"/>
</dbReference>
<dbReference type="EMBL" id="LVXG01000023">
    <property type="protein sequence ID" value="OQP47393.1"/>
    <property type="molecule type" value="Genomic_DNA"/>
</dbReference>
<evidence type="ECO:0000256" key="4">
    <source>
        <dbReference type="ARBA" id="ARBA00023163"/>
    </source>
</evidence>
<evidence type="ECO:0000256" key="2">
    <source>
        <dbReference type="ARBA" id="ARBA00023015"/>
    </source>
</evidence>
<sequence>MTIGLPHIQQGIHAGNEQCLAELYKLFSKRLHHFARVITRSPELAEEIVEDVFVKIWSNRQRINEVENLTVYLYVAVKNRALNAISQKATELIKAPFDDLDIETGQVVTDPYNLLVTAEMMKRMHQAVENLPPRCKMIFKLVREDGLKHREVAEILNISLNTVDVQMAIAIKKICTELQVSKRSEGRGQKAERNTTSR</sequence>
<dbReference type="RefSeq" id="WP_081201547.1">
    <property type="nucleotide sequence ID" value="NZ_FOCZ01000002.1"/>
</dbReference>
<accession>A0A1V9EMK6</accession>
<dbReference type="InterPro" id="IPR013325">
    <property type="entry name" value="RNA_pol_sigma_r2"/>
</dbReference>
<proteinExistence type="inferred from homology"/>
<evidence type="ECO:0000313" key="7">
    <source>
        <dbReference type="EMBL" id="OQP47393.1"/>
    </source>
</evidence>
<dbReference type="Proteomes" id="UP000192610">
    <property type="component" value="Unassembled WGS sequence"/>
</dbReference>
<dbReference type="GO" id="GO:0016987">
    <property type="term" value="F:sigma factor activity"/>
    <property type="evidence" value="ECO:0007669"/>
    <property type="project" value="UniProtKB-KW"/>
</dbReference>
<evidence type="ECO:0000259" key="6">
    <source>
        <dbReference type="Pfam" id="PF08281"/>
    </source>
</evidence>
<dbReference type="GO" id="GO:0006352">
    <property type="term" value="P:DNA-templated transcription initiation"/>
    <property type="evidence" value="ECO:0007669"/>
    <property type="project" value="InterPro"/>
</dbReference>
<keyword evidence="3" id="KW-0731">Sigma factor</keyword>
<dbReference type="PANTHER" id="PTHR43133">
    <property type="entry name" value="RNA POLYMERASE ECF-TYPE SIGMA FACTO"/>
    <property type="match status" value="1"/>
</dbReference>
<dbReference type="InterPro" id="IPR007627">
    <property type="entry name" value="RNA_pol_sigma70_r2"/>
</dbReference>
<dbReference type="Gene3D" id="1.10.10.10">
    <property type="entry name" value="Winged helix-like DNA-binding domain superfamily/Winged helix DNA-binding domain"/>
    <property type="match status" value="1"/>
</dbReference>